<dbReference type="EMBL" id="OOIN01000043">
    <property type="protein sequence ID" value="SPO32144.1"/>
    <property type="molecule type" value="Genomic_DNA"/>
</dbReference>
<feature type="compositionally biased region" description="Basic and acidic residues" evidence="2">
    <location>
        <begin position="1213"/>
        <end position="1223"/>
    </location>
</feature>
<feature type="compositionally biased region" description="Basic and acidic residues" evidence="2">
    <location>
        <begin position="112"/>
        <end position="129"/>
    </location>
</feature>
<dbReference type="Proteomes" id="UP000324022">
    <property type="component" value="Unassembled WGS sequence"/>
</dbReference>
<evidence type="ECO:0000256" key="2">
    <source>
        <dbReference type="SAM" id="MobiDB-lite"/>
    </source>
</evidence>
<keyword evidence="4" id="KW-1185">Reference proteome</keyword>
<evidence type="ECO:0000256" key="1">
    <source>
        <dbReference type="SAM" id="Coils"/>
    </source>
</evidence>
<feature type="compositionally biased region" description="Polar residues" evidence="2">
    <location>
        <begin position="543"/>
        <end position="561"/>
    </location>
</feature>
<dbReference type="InterPro" id="IPR033349">
    <property type="entry name" value="ATRIP"/>
</dbReference>
<feature type="region of interest" description="Disordered" evidence="2">
    <location>
        <begin position="342"/>
        <end position="406"/>
    </location>
</feature>
<keyword evidence="1" id="KW-0175">Coiled coil</keyword>
<feature type="compositionally biased region" description="Polar residues" evidence="2">
    <location>
        <begin position="211"/>
        <end position="220"/>
    </location>
</feature>
<reference evidence="3 4" key="1">
    <citation type="submission" date="2018-03" db="EMBL/GenBank/DDBJ databases">
        <authorList>
            <person name="Guldener U."/>
        </authorList>
    </citation>
    <scope>NUCLEOTIDE SEQUENCE [LARGE SCALE GENOMIC DNA]</scope>
    <source>
        <strain evidence="3 4">NBRC100155</strain>
    </source>
</reference>
<feature type="compositionally biased region" description="Acidic residues" evidence="2">
    <location>
        <begin position="1168"/>
        <end position="1181"/>
    </location>
</feature>
<feature type="compositionally biased region" description="Acidic residues" evidence="2">
    <location>
        <begin position="1258"/>
        <end position="1269"/>
    </location>
</feature>
<dbReference type="OrthoDB" id="3366922at2759"/>
<evidence type="ECO:0000313" key="3">
    <source>
        <dbReference type="EMBL" id="SPO32144.1"/>
    </source>
</evidence>
<dbReference type="PANTHER" id="PTHR28594">
    <property type="entry name" value="ATR-INTERACTING PROTEIN"/>
    <property type="match status" value="1"/>
</dbReference>
<feature type="region of interest" description="Disordered" evidence="2">
    <location>
        <begin position="432"/>
        <end position="453"/>
    </location>
</feature>
<feature type="compositionally biased region" description="Polar residues" evidence="2">
    <location>
        <begin position="1228"/>
        <end position="1239"/>
    </location>
</feature>
<dbReference type="PANTHER" id="PTHR28594:SF1">
    <property type="entry name" value="ATR-INTERACTING PROTEIN"/>
    <property type="match status" value="1"/>
</dbReference>
<feature type="region of interest" description="Disordered" evidence="2">
    <location>
        <begin position="86"/>
        <end position="225"/>
    </location>
</feature>
<feature type="region of interest" description="Disordered" evidence="2">
    <location>
        <begin position="1168"/>
        <end position="1269"/>
    </location>
</feature>
<name>A0A5C3END2_9BASI</name>
<proteinExistence type="predicted"/>
<feature type="compositionally biased region" description="Polar residues" evidence="2">
    <location>
        <begin position="754"/>
        <end position="764"/>
    </location>
</feature>
<sequence>MSASVHRLDGSDDDEFDSVFDDRQFLDPELEESLAQAEATYTASQAVQPPALPSTSYFAAQPSHSSFRLQTDIAARSGIRRGTFVPPVAKRQRLDAAPSNLSRVAGPSKSPLQHEPDPDQFIVRDLRDEEFADKDDEQWWATNNVLDQVEEEAIRMSQQMPTSQPHTSTQNNNNNNRNTAQSAQSRVRIGPGQSSIGTLRKPPDLRRSPAADTNSANQDSVDSDEITQLRAEVERLRNAQKAQEEMVDRLKQEAYRKSGEVAVVRQNLTKLNQENSKLREREVVREQEHRAALDRLQKDQERRLQRLETETAFRRVEQDTSRRIWPSSVARLPPVGLRDVDRREESQVRAGLTTPTKANRFGTRGGSGSSGTRPRYADTTANRDEPGTPTRSAVKPAPHFPRPPTVAASASKTKAFRGLQNSFADFGPVQEKIRQQRQSPAKESRQSALAPAEWDADQSIAAGHADQDDVVMADEHQPVSPPKATSTEHRVGLHEDLDTVRAKRKEHNYLAAVSEILFRRTTIVSLLLSHSSPKAAAPASYPTNRFNPTGSHPRTNASDAMNDNSFSSTTLSRLISANLVPDCPDLLLYRYRKAVESLLTNLSRAKVLEPEEREDAFRLLSAEGTDQSIEELDFSSATMHLSHAIASSLTIMAGVLLRLCQTDLLTDVLRLASCLVSTLPRFWLDLECLETDLEAKVDEFAFLGPDLATATAEWARYPTPLLLREILVQCIDDCWLPGASRGTSASSAAIGNESDATNVRGTQRSGEDTDRLGFGDWTLSSEAREDLLHAVVQVLEAMSQCPDASLSSSHHPLRLLSRPGILHKLLHPDRSSFIIFNVVRMLSSGVSNAPLVHECLASKDNNAGTGRGGSHSTGPRANARFPVLELLVKHLVDRRFDLPESEWHPLHCGILTFLTQAALRSADTLIVLADSAALLAALIRCLSLDSDFVWLQSRPTFMLPARLPTYRKGSAKTPDATTIPDPSGANLVQATERIVMDTRLLNLLYNYPLPLSSDALHRFEPASSAAQERMGSISLATKLDQPETYSMLNGIRQSFIVALSRIAFCSEPDWMAEERKLLDSLLAGLRGKRAEQQRKIGTDGADRGDGWLPLEKEDEVEMVREEVEREIRELDRVSMLLEAIADVAGDLADMVLSPEEVDSVYDLLAEEDMDEEEEEMDVDPEELSRRQREVPSSQPQEQDGQDMGSETESEPELETRRDEEQQKRAASRGTSRSVSNSVSPKKGGKGMVGEEKEKEEDSMIDVIEIDDSD</sequence>
<organism evidence="3 4">
    <name type="scientific">Ustilago trichophora</name>
    <dbReference type="NCBI Taxonomy" id="86804"/>
    <lineage>
        <taxon>Eukaryota</taxon>
        <taxon>Fungi</taxon>
        <taxon>Dikarya</taxon>
        <taxon>Basidiomycota</taxon>
        <taxon>Ustilaginomycotina</taxon>
        <taxon>Ustilaginomycetes</taxon>
        <taxon>Ustilaginales</taxon>
        <taxon>Ustilaginaceae</taxon>
        <taxon>Ustilago</taxon>
    </lineage>
</organism>
<feature type="region of interest" description="Disordered" evidence="2">
    <location>
        <begin position="537"/>
        <end position="561"/>
    </location>
</feature>
<feature type="region of interest" description="Disordered" evidence="2">
    <location>
        <begin position="1"/>
        <end position="23"/>
    </location>
</feature>
<feature type="coiled-coil region" evidence="1">
    <location>
        <begin position="226"/>
        <end position="310"/>
    </location>
</feature>
<feature type="coiled-coil region" evidence="1">
    <location>
        <begin position="1113"/>
        <end position="1140"/>
    </location>
</feature>
<dbReference type="AlphaFoldDB" id="A0A5C3END2"/>
<dbReference type="GO" id="GO:0000077">
    <property type="term" value="P:DNA damage checkpoint signaling"/>
    <property type="evidence" value="ECO:0007669"/>
    <property type="project" value="InterPro"/>
</dbReference>
<protein>
    <submittedName>
        <fullName evidence="3">Uncharacterized protein</fullName>
    </submittedName>
</protein>
<gene>
    <name evidence="3" type="ORF">UTRI_02701</name>
</gene>
<feature type="compositionally biased region" description="Basic and acidic residues" evidence="2">
    <location>
        <begin position="1"/>
        <end position="10"/>
    </location>
</feature>
<feature type="compositionally biased region" description="Basic and acidic residues" evidence="2">
    <location>
        <begin position="1248"/>
        <end position="1257"/>
    </location>
</feature>
<accession>A0A5C3END2</accession>
<evidence type="ECO:0000313" key="4">
    <source>
        <dbReference type="Proteomes" id="UP000324022"/>
    </source>
</evidence>
<feature type="region of interest" description="Disordered" evidence="2">
    <location>
        <begin position="745"/>
        <end position="769"/>
    </location>
</feature>
<feature type="compositionally biased region" description="Low complexity" evidence="2">
    <location>
        <begin position="162"/>
        <end position="185"/>
    </location>
</feature>